<dbReference type="Proteomes" id="UP000190092">
    <property type="component" value="Unassembled WGS sequence"/>
</dbReference>
<keyword evidence="2" id="KW-1185">Reference proteome</keyword>
<evidence type="ECO:0000313" key="1">
    <source>
        <dbReference type="EMBL" id="SKA17087.1"/>
    </source>
</evidence>
<reference evidence="2" key="1">
    <citation type="submission" date="2017-02" db="EMBL/GenBank/DDBJ databases">
        <authorList>
            <person name="Varghese N."/>
            <person name="Submissions S."/>
        </authorList>
    </citation>
    <scope>NUCLEOTIDE SEQUENCE [LARGE SCALE GENOMIC DNA]</scope>
    <source>
        <strain evidence="2">ATCC 27094</strain>
    </source>
</reference>
<sequence>MDLSLEIEPTGSNELASCPWCGQRSRTVWGHVYADDLPRAAYFFHWTVDRIADRGASINVIIGDWGDGTTAEDRMVVALEYRRLETGPGMGVVDTTTQGKSRPATRALRREEVIGTALADEVFAIVDTCLGSDSRLAELL</sequence>
<gene>
    <name evidence="1" type="ORF">SAMN02745126_03949</name>
</gene>
<dbReference type="RefSeq" id="WP_085935621.1">
    <property type="nucleotide sequence ID" value="NZ_FUWJ01000005.1"/>
</dbReference>
<protein>
    <submittedName>
        <fullName evidence="1">Uncharacterized protein</fullName>
    </submittedName>
</protein>
<dbReference type="AlphaFoldDB" id="A0A1T4RMG7"/>
<evidence type="ECO:0000313" key="2">
    <source>
        <dbReference type="Proteomes" id="UP000190092"/>
    </source>
</evidence>
<name>A0A1T4RMG7_9HYPH</name>
<organism evidence="1 2">
    <name type="scientific">Enhydrobacter aerosaccus</name>
    <dbReference type="NCBI Taxonomy" id="225324"/>
    <lineage>
        <taxon>Bacteria</taxon>
        <taxon>Pseudomonadati</taxon>
        <taxon>Pseudomonadota</taxon>
        <taxon>Alphaproteobacteria</taxon>
        <taxon>Hyphomicrobiales</taxon>
        <taxon>Enhydrobacter</taxon>
    </lineage>
</organism>
<dbReference type="STRING" id="225324.SAMN02745126_03949"/>
<accession>A0A1T4RMG7</accession>
<dbReference type="OrthoDB" id="8138957at2"/>
<dbReference type="EMBL" id="FUWJ01000005">
    <property type="protein sequence ID" value="SKA17087.1"/>
    <property type="molecule type" value="Genomic_DNA"/>
</dbReference>
<proteinExistence type="predicted"/>